<sequence length="126" mass="14130">MKNDIKKNIHCISKKNVSWNGLTLTDAAAQQILRLKNKDPNMLGLKVTIKKSGCAGFTYLMDKVISLNDNSLMYEHNGAKLFVPLYAMPFVDGTELDYVREGLNHMFKFNNPQAQHSCGCGESFSI</sequence>
<keyword evidence="7" id="KW-1185">Reference proteome</keyword>
<dbReference type="Gene3D" id="2.60.300.12">
    <property type="entry name" value="HesB-like domain"/>
    <property type="match status" value="1"/>
</dbReference>
<dbReference type="KEGG" id="bhb:M9394_00115"/>
<evidence type="ECO:0000313" key="7">
    <source>
        <dbReference type="Proteomes" id="UP001056483"/>
    </source>
</evidence>
<reference evidence="5" key="1">
    <citation type="submission" date="2022-05" db="EMBL/GenBank/DDBJ databases">
        <title>Impact of host demography and evolutionary history on endosymbiont molecular evolution: a test in carpenter ants (Genus Camponotus) and their Blochmannia endosymbionts.</title>
        <authorList>
            <person name="Manthey J.D."/>
            <person name="Giron J.C."/>
            <person name="Hruska J.P."/>
        </authorList>
    </citation>
    <scope>NUCLEOTIDE SEQUENCE</scope>
    <source>
        <strain evidence="5">C-049</strain>
        <strain evidence="4">C-050</strain>
    </source>
</reference>
<evidence type="ECO:0000313" key="5">
    <source>
        <dbReference type="EMBL" id="URJ27569.1"/>
    </source>
</evidence>
<dbReference type="NCBIfam" id="TIGR00049">
    <property type="entry name" value="iron-sulfur cluster assembly accessory protein"/>
    <property type="match status" value="1"/>
</dbReference>
<dbReference type="GO" id="GO:0051537">
    <property type="term" value="F:2 iron, 2 sulfur cluster binding"/>
    <property type="evidence" value="ECO:0007669"/>
    <property type="project" value="UniProtKB-ARBA"/>
</dbReference>
<comment type="similarity">
    <text evidence="1">Belongs to the HesB/IscA family.</text>
</comment>
<evidence type="ECO:0000256" key="2">
    <source>
        <dbReference type="ARBA" id="ARBA00023004"/>
    </source>
</evidence>
<dbReference type="InterPro" id="IPR016092">
    <property type="entry name" value="ATAP"/>
</dbReference>
<dbReference type="NCBIfam" id="NF007050">
    <property type="entry name" value="PRK09504.1"/>
    <property type="match status" value="1"/>
</dbReference>
<proteinExistence type="inferred from homology"/>
<evidence type="ECO:0000256" key="1">
    <source>
        <dbReference type="ARBA" id="ARBA00006718"/>
    </source>
</evidence>
<dbReference type="AlphaFoldDB" id="A0AAE9I6C3"/>
<dbReference type="InterPro" id="IPR017870">
    <property type="entry name" value="FeS_cluster_insertion_CS"/>
</dbReference>
<evidence type="ECO:0000259" key="3">
    <source>
        <dbReference type="Pfam" id="PF01521"/>
    </source>
</evidence>
<dbReference type="Proteomes" id="UP001056323">
    <property type="component" value="Chromosome"/>
</dbReference>
<dbReference type="EMBL" id="CP097751">
    <property type="protein sequence ID" value="URJ27569.1"/>
    <property type="molecule type" value="Genomic_DNA"/>
</dbReference>
<dbReference type="PROSITE" id="PS01152">
    <property type="entry name" value="HESB"/>
    <property type="match status" value="1"/>
</dbReference>
<organism evidence="5 6">
    <name type="scientific">Candidatus Blochmanniella camponoti</name>
    <dbReference type="NCBI Taxonomy" id="108080"/>
    <lineage>
        <taxon>Bacteria</taxon>
        <taxon>Pseudomonadati</taxon>
        <taxon>Pseudomonadota</taxon>
        <taxon>Gammaproteobacteria</taxon>
        <taxon>Enterobacterales</taxon>
        <taxon>Enterobacteriaceae</taxon>
        <taxon>ant endosymbionts</taxon>
        <taxon>Candidatus Blochmanniella</taxon>
    </lineage>
</organism>
<gene>
    <name evidence="5" type="primary">sufA</name>
    <name evidence="5" type="ORF">M9394_00115</name>
    <name evidence="4" type="ORF">M9404_01475</name>
</gene>
<keyword evidence="2" id="KW-0408">Iron</keyword>
<dbReference type="Proteomes" id="UP001056483">
    <property type="component" value="Chromosome"/>
</dbReference>
<dbReference type="Pfam" id="PF01521">
    <property type="entry name" value="Fe-S_biosyn"/>
    <property type="match status" value="1"/>
</dbReference>
<dbReference type="SUPFAM" id="SSF89360">
    <property type="entry name" value="HesB-like domain"/>
    <property type="match status" value="1"/>
</dbReference>
<evidence type="ECO:0000313" key="6">
    <source>
        <dbReference type="Proteomes" id="UP001056323"/>
    </source>
</evidence>
<evidence type="ECO:0000313" key="4">
    <source>
        <dbReference type="EMBL" id="URJ24766.1"/>
    </source>
</evidence>
<protein>
    <submittedName>
        <fullName evidence="5">Fe-S cluster assembly scaffold SufA</fullName>
    </submittedName>
</protein>
<dbReference type="InterPro" id="IPR035903">
    <property type="entry name" value="HesB-like_dom_sf"/>
</dbReference>
<name>A0AAE9I6C3_9ENTR</name>
<feature type="domain" description="Core" evidence="3">
    <location>
        <begin position="22"/>
        <end position="122"/>
    </location>
</feature>
<dbReference type="PANTHER" id="PTHR10072">
    <property type="entry name" value="IRON-SULFUR CLUSTER ASSEMBLY PROTEIN"/>
    <property type="match status" value="1"/>
</dbReference>
<dbReference type="RefSeq" id="WP_250247456.1">
    <property type="nucleotide sequence ID" value="NZ_CP097749.1"/>
</dbReference>
<dbReference type="GO" id="GO:0016226">
    <property type="term" value="P:iron-sulfur cluster assembly"/>
    <property type="evidence" value="ECO:0007669"/>
    <property type="project" value="InterPro"/>
</dbReference>
<dbReference type="InterPro" id="IPR050322">
    <property type="entry name" value="Fe-S_cluster_asmbl/transfer"/>
</dbReference>
<dbReference type="EMBL" id="CP097750">
    <property type="protein sequence ID" value="URJ24766.1"/>
    <property type="molecule type" value="Genomic_DNA"/>
</dbReference>
<accession>A0AAE9I6C3</accession>
<dbReference type="InterPro" id="IPR000361">
    <property type="entry name" value="ATAP_core_dom"/>
</dbReference>
<dbReference type="PANTHER" id="PTHR10072:SF47">
    <property type="entry name" value="PROTEIN SUFA"/>
    <property type="match status" value="1"/>
</dbReference>
<dbReference type="GO" id="GO:0005829">
    <property type="term" value="C:cytosol"/>
    <property type="evidence" value="ECO:0007669"/>
    <property type="project" value="TreeGrafter"/>
</dbReference>